<evidence type="ECO:0000256" key="2">
    <source>
        <dbReference type="ARBA" id="ARBA00013021"/>
    </source>
</evidence>
<dbReference type="GO" id="GO:0006979">
    <property type="term" value="P:response to oxidative stress"/>
    <property type="evidence" value="ECO:0007669"/>
    <property type="project" value="TreeGrafter"/>
</dbReference>
<gene>
    <name evidence="12" type="ORF">ABW22_14390</name>
</gene>
<evidence type="ECO:0000256" key="6">
    <source>
        <dbReference type="ARBA" id="ARBA00023002"/>
    </source>
</evidence>
<evidence type="ECO:0000259" key="11">
    <source>
        <dbReference type="PROSITE" id="PS51352"/>
    </source>
</evidence>
<feature type="domain" description="Thioredoxin" evidence="11">
    <location>
        <begin position="2"/>
        <end position="155"/>
    </location>
</feature>
<dbReference type="CDD" id="cd03015">
    <property type="entry name" value="PRX_Typ2cys"/>
    <property type="match status" value="1"/>
</dbReference>
<evidence type="ECO:0000256" key="7">
    <source>
        <dbReference type="ARBA" id="ARBA00023284"/>
    </source>
</evidence>
<evidence type="ECO:0000256" key="3">
    <source>
        <dbReference type="ARBA" id="ARBA00017462"/>
    </source>
</evidence>
<dbReference type="InterPro" id="IPR024706">
    <property type="entry name" value="Peroxiredoxin_AhpC-typ"/>
</dbReference>
<name>A0A106BIX7_THIDE</name>
<comment type="subunit">
    <text evidence="1">Homodimer; disulfide-linked, upon oxidation. 5 homodimers assemble to form a ring-like decamer.</text>
</comment>
<evidence type="ECO:0000256" key="8">
    <source>
        <dbReference type="ARBA" id="ARBA00032077"/>
    </source>
</evidence>
<dbReference type="AlphaFoldDB" id="A0A106BIX7"/>
<evidence type="ECO:0000256" key="4">
    <source>
        <dbReference type="ARBA" id="ARBA00022559"/>
    </source>
</evidence>
<dbReference type="PANTHER" id="PTHR10681">
    <property type="entry name" value="THIOREDOXIN PEROXIDASE"/>
    <property type="match status" value="1"/>
</dbReference>
<dbReference type="OrthoDB" id="9812811at2"/>
<comment type="catalytic activity">
    <reaction evidence="9">
        <text>a hydroperoxide + NADH + H(+) = an alcohol + NAD(+) + H2O</text>
        <dbReference type="Rhea" id="RHEA:62628"/>
        <dbReference type="ChEBI" id="CHEBI:15377"/>
        <dbReference type="ChEBI" id="CHEBI:15378"/>
        <dbReference type="ChEBI" id="CHEBI:30879"/>
        <dbReference type="ChEBI" id="CHEBI:35924"/>
        <dbReference type="ChEBI" id="CHEBI:57540"/>
        <dbReference type="ChEBI" id="CHEBI:57945"/>
        <dbReference type="EC" id="1.11.1.26"/>
    </reaction>
</comment>
<dbReference type="SUPFAM" id="SSF52833">
    <property type="entry name" value="Thioredoxin-like"/>
    <property type="match status" value="1"/>
</dbReference>
<dbReference type="PANTHER" id="PTHR10681:SF121">
    <property type="entry name" value="ALKYL HYDROPEROXIDE REDUCTASE C"/>
    <property type="match status" value="1"/>
</dbReference>
<evidence type="ECO:0000256" key="9">
    <source>
        <dbReference type="ARBA" id="ARBA00047572"/>
    </source>
</evidence>
<dbReference type="GO" id="GO:0102039">
    <property type="term" value="F:NADH-dependent peroxiredoxin activity"/>
    <property type="evidence" value="ECO:0007669"/>
    <property type="project" value="UniProtKB-EC"/>
</dbReference>
<reference evidence="12 13" key="1">
    <citation type="journal article" date="2015" name="Appl. Environ. Microbiol.">
        <title>Aerobic and Anaerobic Thiosulfate Oxidation by a Cold-Adapted, Subglacial Chemoautotroph.</title>
        <authorList>
            <person name="Harrold Z.R."/>
            <person name="Skidmore M.L."/>
            <person name="Hamilton T.L."/>
            <person name="Desch L."/>
            <person name="Amada K."/>
            <person name="van Gelder W."/>
            <person name="Glover K."/>
            <person name="Roden E.E."/>
            <person name="Boyd E.S."/>
        </authorList>
    </citation>
    <scope>NUCLEOTIDE SEQUENCE [LARGE SCALE GENOMIC DNA]</scope>
    <source>
        <strain evidence="12 13">RG</strain>
    </source>
</reference>
<proteinExistence type="predicted"/>
<accession>A0A106BIX7</accession>
<evidence type="ECO:0000313" key="13">
    <source>
        <dbReference type="Proteomes" id="UP000064243"/>
    </source>
</evidence>
<dbReference type="Proteomes" id="UP000064243">
    <property type="component" value="Unassembled WGS sequence"/>
</dbReference>
<dbReference type="EC" id="1.11.1.26" evidence="2"/>
<dbReference type="PATRIC" id="fig|36861.3.peg.2698"/>
<feature type="active site" description="Cysteine sulfenic acid (-SOH) intermediate; for peroxidase activity" evidence="10">
    <location>
        <position position="48"/>
    </location>
</feature>
<dbReference type="GO" id="GO:0005829">
    <property type="term" value="C:cytosol"/>
    <property type="evidence" value="ECO:0007669"/>
    <property type="project" value="TreeGrafter"/>
</dbReference>
<dbReference type="EMBL" id="LDUG01000048">
    <property type="protein sequence ID" value="KVW93320.1"/>
    <property type="molecule type" value="Genomic_DNA"/>
</dbReference>
<dbReference type="Pfam" id="PF00578">
    <property type="entry name" value="AhpC-TSA"/>
    <property type="match status" value="1"/>
</dbReference>
<dbReference type="InterPro" id="IPR050217">
    <property type="entry name" value="Peroxiredoxin"/>
</dbReference>
<dbReference type="STRING" id="1123392.GCA_000376425_01432"/>
<comment type="caution">
    <text evidence="12">The sequence shown here is derived from an EMBL/GenBank/DDBJ whole genome shotgun (WGS) entry which is preliminary data.</text>
</comment>
<dbReference type="Gene3D" id="3.40.30.10">
    <property type="entry name" value="Glutaredoxin"/>
    <property type="match status" value="1"/>
</dbReference>
<keyword evidence="4 12" id="KW-0575">Peroxidase</keyword>
<dbReference type="InterPro" id="IPR036249">
    <property type="entry name" value="Thioredoxin-like_sf"/>
</dbReference>
<dbReference type="GO" id="GO:0033554">
    <property type="term" value="P:cellular response to stress"/>
    <property type="evidence" value="ECO:0007669"/>
    <property type="project" value="TreeGrafter"/>
</dbReference>
<sequence>MISIGNTVPDVTCEAYLPDGRIEAVSLAHYRGKWLVLFFWPLDFTFVCPTEIRAYSDLSHDFDVSGAVLLGASVDSAHAHRAWVRQGLGAVRFPMLGDVSRALAQGFGVLAESGVAVRATFIINPEGRVVSVAANDLNVGRSARETLRLLHALQSGELTACEWQPGEAFVAAA</sequence>
<dbReference type="GO" id="GO:0045454">
    <property type="term" value="P:cell redox homeostasis"/>
    <property type="evidence" value="ECO:0007669"/>
    <property type="project" value="TreeGrafter"/>
</dbReference>
<evidence type="ECO:0000256" key="10">
    <source>
        <dbReference type="PIRSR" id="PIRSR000239-1"/>
    </source>
</evidence>
<dbReference type="GO" id="GO:0042744">
    <property type="term" value="P:hydrogen peroxide catabolic process"/>
    <property type="evidence" value="ECO:0007669"/>
    <property type="project" value="TreeGrafter"/>
</dbReference>
<keyword evidence="13" id="KW-1185">Reference proteome</keyword>
<dbReference type="GO" id="GO:0008379">
    <property type="term" value="F:thioredoxin peroxidase activity"/>
    <property type="evidence" value="ECO:0007669"/>
    <property type="project" value="TreeGrafter"/>
</dbReference>
<keyword evidence="5" id="KW-0049">Antioxidant</keyword>
<dbReference type="InterPro" id="IPR000866">
    <property type="entry name" value="AhpC/TSA"/>
</dbReference>
<keyword evidence="7" id="KW-0676">Redox-active center</keyword>
<evidence type="ECO:0000256" key="5">
    <source>
        <dbReference type="ARBA" id="ARBA00022862"/>
    </source>
</evidence>
<keyword evidence="6" id="KW-0560">Oxidoreductase</keyword>
<evidence type="ECO:0000313" key="12">
    <source>
        <dbReference type="EMBL" id="KVW93320.1"/>
    </source>
</evidence>
<dbReference type="PIRSF" id="PIRSF000239">
    <property type="entry name" value="AHPC"/>
    <property type="match status" value="1"/>
</dbReference>
<protein>
    <recommendedName>
        <fullName evidence="3">Alkyl hydroperoxide reductase C</fullName>
        <ecNumber evidence="2">1.11.1.26</ecNumber>
    </recommendedName>
    <alternativeName>
        <fullName evidence="8">Peroxiredoxin</fullName>
    </alternativeName>
</protein>
<dbReference type="PROSITE" id="PS51352">
    <property type="entry name" value="THIOREDOXIN_2"/>
    <property type="match status" value="1"/>
</dbReference>
<organism evidence="12 13">
    <name type="scientific">Thiobacillus denitrificans</name>
    <dbReference type="NCBI Taxonomy" id="36861"/>
    <lineage>
        <taxon>Bacteria</taxon>
        <taxon>Pseudomonadati</taxon>
        <taxon>Pseudomonadota</taxon>
        <taxon>Betaproteobacteria</taxon>
        <taxon>Nitrosomonadales</taxon>
        <taxon>Thiobacillaceae</taxon>
        <taxon>Thiobacillus</taxon>
    </lineage>
</organism>
<dbReference type="InterPro" id="IPR013766">
    <property type="entry name" value="Thioredoxin_domain"/>
</dbReference>
<evidence type="ECO:0000256" key="1">
    <source>
        <dbReference type="ARBA" id="ARBA00011654"/>
    </source>
</evidence>